<proteinExistence type="predicted"/>
<keyword evidence="3" id="KW-1185">Reference proteome</keyword>
<organism evidence="2 3">
    <name type="scientific">Sphaerosporella brunnea</name>
    <dbReference type="NCBI Taxonomy" id="1250544"/>
    <lineage>
        <taxon>Eukaryota</taxon>
        <taxon>Fungi</taxon>
        <taxon>Dikarya</taxon>
        <taxon>Ascomycota</taxon>
        <taxon>Pezizomycotina</taxon>
        <taxon>Pezizomycetes</taxon>
        <taxon>Pezizales</taxon>
        <taxon>Pyronemataceae</taxon>
        <taxon>Sphaerosporella</taxon>
    </lineage>
</organism>
<protein>
    <submittedName>
        <fullName evidence="2">Uncharacterized protein</fullName>
    </submittedName>
</protein>
<comment type="caution">
    <text evidence="2">The sequence shown here is derived from an EMBL/GenBank/DDBJ whole genome shotgun (WGS) entry which is preliminary data.</text>
</comment>
<feature type="compositionally biased region" description="Polar residues" evidence="1">
    <location>
        <begin position="38"/>
        <end position="58"/>
    </location>
</feature>
<accession>A0A5J5EEY5</accession>
<sequence>MALRQRCDSSQPDEEPAGLERRQPGAQRDAAPGAGHLSFTQSREQTSSGSGALSNVSNHDSDALRAHNFNDTANRRKAGWKARPGLMEVALYYEVWDRFG</sequence>
<feature type="region of interest" description="Disordered" evidence="1">
    <location>
        <begin position="1"/>
        <end position="80"/>
    </location>
</feature>
<dbReference type="AlphaFoldDB" id="A0A5J5EEY5"/>
<dbReference type="Proteomes" id="UP000326924">
    <property type="component" value="Unassembled WGS sequence"/>
</dbReference>
<evidence type="ECO:0000313" key="2">
    <source>
        <dbReference type="EMBL" id="KAA8893791.1"/>
    </source>
</evidence>
<gene>
    <name evidence="2" type="ORF">FN846DRAFT_895661</name>
</gene>
<evidence type="ECO:0000256" key="1">
    <source>
        <dbReference type="SAM" id="MobiDB-lite"/>
    </source>
</evidence>
<reference evidence="2 3" key="1">
    <citation type="submission" date="2019-09" db="EMBL/GenBank/DDBJ databases">
        <title>Draft genome of the ectomycorrhizal ascomycete Sphaerosporella brunnea.</title>
        <authorList>
            <consortium name="DOE Joint Genome Institute"/>
            <person name="Benucci G.M."/>
            <person name="Marozzi G."/>
            <person name="Antonielli L."/>
            <person name="Sanchez S."/>
            <person name="Marco P."/>
            <person name="Wang X."/>
            <person name="Falini L.B."/>
            <person name="Barry K."/>
            <person name="Haridas S."/>
            <person name="Lipzen A."/>
            <person name="Labutti K."/>
            <person name="Grigoriev I.V."/>
            <person name="Murat C."/>
            <person name="Martin F."/>
            <person name="Albertini E."/>
            <person name="Donnini D."/>
            <person name="Bonito G."/>
        </authorList>
    </citation>
    <scope>NUCLEOTIDE SEQUENCE [LARGE SCALE GENOMIC DNA]</scope>
    <source>
        <strain evidence="2 3">Sb_GMNB300</strain>
    </source>
</reference>
<dbReference type="EMBL" id="VXIS01000401">
    <property type="protein sequence ID" value="KAA8893791.1"/>
    <property type="molecule type" value="Genomic_DNA"/>
</dbReference>
<evidence type="ECO:0000313" key="3">
    <source>
        <dbReference type="Proteomes" id="UP000326924"/>
    </source>
</evidence>
<dbReference type="InParanoid" id="A0A5J5EEY5"/>
<name>A0A5J5EEY5_9PEZI</name>